<feature type="region of interest" description="Disordered" evidence="1">
    <location>
        <begin position="1"/>
        <end position="20"/>
    </location>
</feature>
<dbReference type="RefSeq" id="WP_089757807.1">
    <property type="nucleotide sequence ID" value="NZ_FNGO01000002.1"/>
</dbReference>
<reference evidence="2 3" key="1">
    <citation type="submission" date="2016-10" db="EMBL/GenBank/DDBJ databases">
        <authorList>
            <person name="de Groot N.N."/>
        </authorList>
    </citation>
    <scope>NUCLEOTIDE SEQUENCE [LARGE SCALE GENOMIC DNA]</scope>
    <source>
        <strain evidence="2 3">SLAS-1</strain>
    </source>
</reference>
<dbReference type="EMBL" id="FNGO01000002">
    <property type="protein sequence ID" value="SDL15257.1"/>
    <property type="molecule type" value="Genomic_DNA"/>
</dbReference>
<dbReference type="AlphaFoldDB" id="A0A1G9HQH8"/>
<accession>A0A1G9HQH8</accession>
<sequence length="140" mass="15755">MSRTIRRPKSDDGILPPGVYTGELVSVKKSEYPSDFHDSGKRDALDMEYELSDKNGNSGTVMDYPSENFRPRSKLRSVLKGLGEMPEEGEDLDLDDLEGTKVRVIIEIDEKRNGEKYNKVVSVKKREDDDEDARSGSGIQ</sequence>
<evidence type="ECO:0000256" key="1">
    <source>
        <dbReference type="SAM" id="MobiDB-lite"/>
    </source>
</evidence>
<dbReference type="OrthoDB" id="2859251at2"/>
<organism evidence="2 3">
    <name type="scientific">Halarsenatibacter silvermanii</name>
    <dbReference type="NCBI Taxonomy" id="321763"/>
    <lineage>
        <taxon>Bacteria</taxon>
        <taxon>Bacillati</taxon>
        <taxon>Bacillota</taxon>
        <taxon>Clostridia</taxon>
        <taxon>Halanaerobiales</taxon>
        <taxon>Halarsenatibacteraceae</taxon>
        <taxon>Halarsenatibacter</taxon>
    </lineage>
</organism>
<evidence type="ECO:0000313" key="2">
    <source>
        <dbReference type="EMBL" id="SDL15257.1"/>
    </source>
</evidence>
<gene>
    <name evidence="2" type="ORF">SAMN04488692_1028</name>
</gene>
<protein>
    <submittedName>
        <fullName evidence="2">Uncharacterized protein</fullName>
    </submittedName>
</protein>
<evidence type="ECO:0000313" key="3">
    <source>
        <dbReference type="Proteomes" id="UP000199476"/>
    </source>
</evidence>
<name>A0A1G9HQH8_9FIRM</name>
<proteinExistence type="predicted"/>
<keyword evidence="3" id="KW-1185">Reference proteome</keyword>
<dbReference type="Proteomes" id="UP000199476">
    <property type="component" value="Unassembled WGS sequence"/>
</dbReference>